<accession>A0A0C9TJ33</accession>
<dbReference type="PANTHER" id="PTHR19303:SF74">
    <property type="entry name" value="POGO TRANSPOSABLE ELEMENT WITH KRAB DOMAIN"/>
    <property type="match status" value="1"/>
</dbReference>
<dbReference type="PANTHER" id="PTHR19303">
    <property type="entry name" value="TRANSPOSON"/>
    <property type="match status" value="1"/>
</dbReference>
<dbReference type="GO" id="GO:0005634">
    <property type="term" value="C:nucleus"/>
    <property type="evidence" value="ECO:0007669"/>
    <property type="project" value="TreeGrafter"/>
</dbReference>
<dbReference type="InterPro" id="IPR050863">
    <property type="entry name" value="CenT-Element_Derived"/>
</dbReference>
<gene>
    <name evidence="2" type="ORF">PAXINDRAFT_41312</name>
</gene>
<reference evidence="2 3" key="1">
    <citation type="submission" date="2014-06" db="EMBL/GenBank/DDBJ databases">
        <authorList>
            <consortium name="DOE Joint Genome Institute"/>
            <person name="Kuo A."/>
            <person name="Kohler A."/>
            <person name="Nagy L.G."/>
            <person name="Floudas D."/>
            <person name="Copeland A."/>
            <person name="Barry K.W."/>
            <person name="Cichocki N."/>
            <person name="Veneault-Fourrey C."/>
            <person name="LaButti K."/>
            <person name="Lindquist E.A."/>
            <person name="Lipzen A."/>
            <person name="Lundell T."/>
            <person name="Morin E."/>
            <person name="Murat C."/>
            <person name="Sun H."/>
            <person name="Tunlid A."/>
            <person name="Henrissat B."/>
            <person name="Grigoriev I.V."/>
            <person name="Hibbett D.S."/>
            <person name="Martin F."/>
            <person name="Nordberg H.P."/>
            <person name="Cantor M.N."/>
            <person name="Hua S.X."/>
        </authorList>
    </citation>
    <scope>NUCLEOTIDE SEQUENCE [LARGE SCALE GENOMIC DNA]</scope>
    <source>
        <strain evidence="2 3">ATCC 200175</strain>
    </source>
</reference>
<evidence type="ECO:0000313" key="3">
    <source>
        <dbReference type="Proteomes" id="UP000053647"/>
    </source>
</evidence>
<organism evidence="2 3">
    <name type="scientific">Paxillus involutus ATCC 200175</name>
    <dbReference type="NCBI Taxonomy" id="664439"/>
    <lineage>
        <taxon>Eukaryota</taxon>
        <taxon>Fungi</taxon>
        <taxon>Dikarya</taxon>
        <taxon>Basidiomycota</taxon>
        <taxon>Agaricomycotina</taxon>
        <taxon>Agaricomycetes</taxon>
        <taxon>Agaricomycetidae</taxon>
        <taxon>Boletales</taxon>
        <taxon>Paxilineae</taxon>
        <taxon>Paxillaceae</taxon>
        <taxon>Paxillus</taxon>
    </lineage>
</organism>
<dbReference type="OrthoDB" id="3238847at2759"/>
<keyword evidence="3" id="KW-1185">Reference proteome</keyword>
<sequence>MAGRAKSKSQRQRIAVADQEEALSYAVKLYQKDQEKPKEERRSLRTICRAAEEESRRKKKHVTLSHTTLLRRLNGGRSWFLLMHKPLKLHVNSILQARCRQEFPESGVSINWMDCFLNRHMNCLGTYWSSSLDTARGQAVNRHTHKAWFNLLTGTIDEHNIEEDCLWAAEKTGFQPGEGLRQHVISPAKRKIQHQQWDGNHEAITVMVTIAYTLICADGDSIAPTIIYKGQSFSTNWHQDNALKASIAHSPKGWTDGIIGRQWIEDFDNKTRAKTNSRDRLLLVNGHNSHYTKDFLDYARQNNIHVLCYPAHTTHIYQGLDVVIFSPLKQYWTTEHDLFQSSKQQKITKVNFISIYGKAHQRALTPENVHMAFKETGVWPLNPHIVTEEMMASSVKTSSYGQLPLPMSSPVRVVSSVMRQY</sequence>
<dbReference type="Proteomes" id="UP000053647">
    <property type="component" value="Unassembled WGS sequence"/>
</dbReference>
<dbReference type="HOGENOM" id="CLU_013929_2_0_1"/>
<proteinExistence type="predicted"/>
<evidence type="ECO:0000313" key="2">
    <source>
        <dbReference type="EMBL" id="KIJ07341.1"/>
    </source>
</evidence>
<dbReference type="GO" id="GO:0003677">
    <property type="term" value="F:DNA binding"/>
    <property type="evidence" value="ECO:0007669"/>
    <property type="project" value="TreeGrafter"/>
</dbReference>
<dbReference type="EMBL" id="KN819926">
    <property type="protein sequence ID" value="KIJ07341.1"/>
    <property type="molecule type" value="Genomic_DNA"/>
</dbReference>
<feature type="domain" description="DDE-1" evidence="1">
    <location>
        <begin position="210"/>
        <end position="373"/>
    </location>
</feature>
<evidence type="ECO:0000259" key="1">
    <source>
        <dbReference type="Pfam" id="PF03184"/>
    </source>
</evidence>
<reference evidence="3" key="2">
    <citation type="submission" date="2015-01" db="EMBL/GenBank/DDBJ databases">
        <title>Evolutionary Origins and Diversification of the Mycorrhizal Mutualists.</title>
        <authorList>
            <consortium name="DOE Joint Genome Institute"/>
            <consortium name="Mycorrhizal Genomics Consortium"/>
            <person name="Kohler A."/>
            <person name="Kuo A."/>
            <person name="Nagy L.G."/>
            <person name="Floudas D."/>
            <person name="Copeland A."/>
            <person name="Barry K.W."/>
            <person name="Cichocki N."/>
            <person name="Veneault-Fourrey C."/>
            <person name="LaButti K."/>
            <person name="Lindquist E.A."/>
            <person name="Lipzen A."/>
            <person name="Lundell T."/>
            <person name="Morin E."/>
            <person name="Murat C."/>
            <person name="Riley R."/>
            <person name="Ohm R."/>
            <person name="Sun H."/>
            <person name="Tunlid A."/>
            <person name="Henrissat B."/>
            <person name="Grigoriev I.V."/>
            <person name="Hibbett D.S."/>
            <person name="Martin F."/>
        </authorList>
    </citation>
    <scope>NUCLEOTIDE SEQUENCE [LARGE SCALE GENOMIC DNA]</scope>
    <source>
        <strain evidence="3">ATCC 200175</strain>
    </source>
</reference>
<dbReference type="InterPro" id="IPR004875">
    <property type="entry name" value="DDE_SF_endonuclease_dom"/>
</dbReference>
<dbReference type="Pfam" id="PF03184">
    <property type="entry name" value="DDE_1"/>
    <property type="match status" value="1"/>
</dbReference>
<protein>
    <recommendedName>
        <fullName evidence="1">DDE-1 domain-containing protein</fullName>
    </recommendedName>
</protein>
<name>A0A0C9TJ33_PAXIN</name>
<feature type="non-terminal residue" evidence="2">
    <location>
        <position position="421"/>
    </location>
</feature>
<dbReference type="AlphaFoldDB" id="A0A0C9TJ33"/>